<dbReference type="EMBL" id="JAATIQ010000004">
    <property type="protein sequence ID" value="KAF4403509.1"/>
    <property type="molecule type" value="Genomic_DNA"/>
</dbReference>
<sequence length="204" mass="23363">MEMDTAEFARSRLLMSISQTEASKAKRKLQIEMMRRTLRESDRLMLINVGDESPPSPSNLRVVPLQDIQLQSDNILVEESWVNAFPPLGEHQHCPPELVFRVGESHGPTEVKNHYKRISIVCSEVEEGKLFQSTFGSMVKTQKKKTWKRHTSSLDRHDASSSIDGLVSTQLDEGKRPPSGVKRKNDVVDTHLRKESWLLLQRIY</sequence>
<comment type="caution">
    <text evidence="2">The sequence shown here is derived from an EMBL/GenBank/DDBJ whole genome shotgun (WGS) entry which is preliminary data.</text>
</comment>
<organism evidence="2 3">
    <name type="scientific">Cannabis sativa</name>
    <name type="common">Hemp</name>
    <name type="synonym">Marijuana</name>
    <dbReference type="NCBI Taxonomy" id="3483"/>
    <lineage>
        <taxon>Eukaryota</taxon>
        <taxon>Viridiplantae</taxon>
        <taxon>Streptophyta</taxon>
        <taxon>Embryophyta</taxon>
        <taxon>Tracheophyta</taxon>
        <taxon>Spermatophyta</taxon>
        <taxon>Magnoliopsida</taxon>
        <taxon>eudicotyledons</taxon>
        <taxon>Gunneridae</taxon>
        <taxon>Pentapetalae</taxon>
        <taxon>rosids</taxon>
        <taxon>fabids</taxon>
        <taxon>Rosales</taxon>
        <taxon>Cannabaceae</taxon>
        <taxon>Cannabis</taxon>
    </lineage>
</organism>
<name>A0A7J6I920_CANSA</name>
<feature type="region of interest" description="Disordered" evidence="1">
    <location>
        <begin position="146"/>
        <end position="184"/>
    </location>
</feature>
<dbReference type="AlphaFoldDB" id="A0A7J6I920"/>
<evidence type="ECO:0000313" key="3">
    <source>
        <dbReference type="Proteomes" id="UP000583929"/>
    </source>
</evidence>
<proteinExistence type="predicted"/>
<accession>A0A7J6I920</accession>
<reference evidence="2 3" key="1">
    <citation type="journal article" date="2020" name="bioRxiv">
        <title>Sequence and annotation of 42 cannabis genomes reveals extensive copy number variation in cannabinoid synthesis and pathogen resistance genes.</title>
        <authorList>
            <person name="Mckernan K.J."/>
            <person name="Helbert Y."/>
            <person name="Kane L.T."/>
            <person name="Ebling H."/>
            <person name="Zhang L."/>
            <person name="Liu B."/>
            <person name="Eaton Z."/>
            <person name="Mclaughlin S."/>
            <person name="Kingan S."/>
            <person name="Baybayan P."/>
            <person name="Concepcion G."/>
            <person name="Jordan M."/>
            <person name="Riva A."/>
            <person name="Barbazuk W."/>
            <person name="Harkins T."/>
        </authorList>
    </citation>
    <scope>NUCLEOTIDE SEQUENCE [LARGE SCALE GENOMIC DNA]</scope>
    <source>
        <strain evidence="3">cv. Jamaican Lion 4</strain>
        <tissue evidence="2">Leaf</tissue>
    </source>
</reference>
<gene>
    <name evidence="2" type="ORF">G4B88_008155</name>
</gene>
<keyword evidence="3" id="KW-1185">Reference proteome</keyword>
<protein>
    <submittedName>
        <fullName evidence="2">Uncharacterized protein</fullName>
    </submittedName>
</protein>
<evidence type="ECO:0000313" key="2">
    <source>
        <dbReference type="EMBL" id="KAF4403509.1"/>
    </source>
</evidence>
<evidence type="ECO:0000256" key="1">
    <source>
        <dbReference type="SAM" id="MobiDB-lite"/>
    </source>
</evidence>
<dbReference type="Proteomes" id="UP000583929">
    <property type="component" value="Unassembled WGS sequence"/>
</dbReference>
<feature type="compositionally biased region" description="Polar residues" evidence="1">
    <location>
        <begin position="160"/>
        <end position="171"/>
    </location>
</feature>